<dbReference type="InterPro" id="IPR015943">
    <property type="entry name" value="WD40/YVTN_repeat-like_dom_sf"/>
</dbReference>
<dbReference type="Pfam" id="PF20426">
    <property type="entry name" value="NBCH_WD40"/>
    <property type="match status" value="1"/>
</dbReference>
<dbReference type="SMART" id="SM01026">
    <property type="entry name" value="Beach"/>
    <property type="match status" value="1"/>
</dbReference>
<dbReference type="FunFam" id="1.10.1540.10:FF:000001">
    <property type="entry name" value="neurobeachin isoform X1"/>
    <property type="match status" value="1"/>
</dbReference>
<organism evidence="6 7">
    <name type="scientific">Lymnaea stagnalis</name>
    <name type="common">Great pond snail</name>
    <name type="synonym">Helix stagnalis</name>
    <dbReference type="NCBI Taxonomy" id="6523"/>
    <lineage>
        <taxon>Eukaryota</taxon>
        <taxon>Metazoa</taxon>
        <taxon>Spiralia</taxon>
        <taxon>Lophotrochozoa</taxon>
        <taxon>Mollusca</taxon>
        <taxon>Gastropoda</taxon>
        <taxon>Heterobranchia</taxon>
        <taxon>Euthyneura</taxon>
        <taxon>Panpulmonata</taxon>
        <taxon>Hygrophila</taxon>
        <taxon>Lymnaeoidea</taxon>
        <taxon>Lymnaeidae</taxon>
        <taxon>Lymnaea</taxon>
    </lineage>
</organism>
<dbReference type="PANTHER" id="PTHR13743">
    <property type="entry name" value="BEIGE/BEACH-RELATED"/>
    <property type="match status" value="1"/>
</dbReference>
<dbReference type="PROSITE" id="PS00678">
    <property type="entry name" value="WD_REPEATS_1"/>
    <property type="match status" value="1"/>
</dbReference>
<dbReference type="CDD" id="cd06071">
    <property type="entry name" value="Beach"/>
    <property type="match status" value="1"/>
</dbReference>
<dbReference type="AlphaFoldDB" id="A0AAV2HYE7"/>
<dbReference type="InterPro" id="IPR046851">
    <property type="entry name" value="NBCH_WD40"/>
</dbReference>
<dbReference type="SMART" id="SM00320">
    <property type="entry name" value="WD40"/>
    <property type="match status" value="4"/>
</dbReference>
<dbReference type="InterPro" id="IPR036372">
    <property type="entry name" value="BEACH_dom_sf"/>
</dbReference>
<dbReference type="Gene3D" id="2.30.29.30">
    <property type="entry name" value="Pleckstrin-homology domain (PH domain)/Phosphotyrosine-binding domain (PTB)"/>
    <property type="match status" value="1"/>
</dbReference>
<dbReference type="InterPro" id="IPR023362">
    <property type="entry name" value="PH-BEACH_dom"/>
</dbReference>
<comment type="caution">
    <text evidence="6">The sequence shown here is derived from an EMBL/GenBank/DDBJ whole genome shotgun (WGS) entry which is preliminary data.</text>
</comment>
<dbReference type="PANTHER" id="PTHR13743:SF86">
    <property type="entry name" value="LYSOSOMAL-TRAFFICKING REGULATOR"/>
    <property type="match status" value="1"/>
</dbReference>
<feature type="domain" description="BEACH-type PH" evidence="5">
    <location>
        <begin position="1"/>
        <end position="79"/>
    </location>
</feature>
<dbReference type="PROSITE" id="PS50294">
    <property type="entry name" value="WD_REPEATS_REGION"/>
    <property type="match status" value="2"/>
</dbReference>
<sequence length="751" mass="84582">MCIFFVADGAITGANYTQLLLGNLDQLSITWPHTDIRELHKRWYQLQDVGLEIFLISGRTCLLAFQSMRERDELYTILRNTLELPNLVAAETLQTIQQSWLAGEVTNYDYLMHLNKLSGRSYTDLMQYPVFPFILRDYQSNQLNLESSHVYRNLKKPIAIQDKSKEQRYKDNFEFLCQEASRPDSENEMMRVAPFHYGSHYSNSGTVLHYMVRMPPFTRMFLTYQDSSFDIPDRTFHSMGTSWRLSSFESSTDVKELIPEFFFFPEFLINSEGFDFGQRQNGESVNDVNLPPWCQGDPRLFVFIHRQALESAHVTSHLNHWLDLVFGYKQQGEEAVKAINVFHPSTYFGVDASGIRDPLKRQALITMIKTYGQTPKQLFRTPHKAVQPQATTPQHVGMDYRQAYVPPPVPSVKGLKWGNYLGSLDLGPPMSRDLVNVAPKVITKLVALPFGPVFGVERNANILLLHGKKRDMAVKTADVMWAGVVTWDYHDNIIRIRSSNDKPLINFMPHKSFGKVTCVESVPDCRLLFTAGSAGVINVFSMTHNSSKPSSLQLRGAKKTLYGHSAPITCLFVSQAFSVLVSGSMDGTCIIWDLNRLNYVRSINSHSAEITALTVSDTLGDIASVSWTSKESCSLQLHTINAAHVATQEVSDIIHCLAYSSAPEGRSVNVVAGGMETGSIRLWSSWDLSPLRDLTKDSSNLAPIISLTFSVDSQYLLASAADGVVTLWDKDVKSLREHAEKFIPVIMDGEK</sequence>
<evidence type="ECO:0000259" key="5">
    <source>
        <dbReference type="PROSITE" id="PS51783"/>
    </source>
</evidence>
<dbReference type="Pfam" id="PF02138">
    <property type="entry name" value="Beach"/>
    <property type="match status" value="1"/>
</dbReference>
<dbReference type="Pfam" id="PF14844">
    <property type="entry name" value="PH_BEACH"/>
    <property type="match status" value="1"/>
</dbReference>
<name>A0AAV2HYE7_LYMST</name>
<evidence type="ECO:0000256" key="1">
    <source>
        <dbReference type="ARBA" id="ARBA00022574"/>
    </source>
</evidence>
<dbReference type="FunFam" id="2.130.10.10:FF:000292">
    <property type="entry name" value="Lysosomal trafficking regulator"/>
    <property type="match status" value="1"/>
</dbReference>
<keyword evidence="1 3" id="KW-0853">WD repeat</keyword>
<dbReference type="InterPro" id="IPR001680">
    <property type="entry name" value="WD40_rpt"/>
</dbReference>
<dbReference type="InterPro" id="IPR036322">
    <property type="entry name" value="WD40_repeat_dom_sf"/>
</dbReference>
<accession>A0AAV2HYE7</accession>
<feature type="domain" description="BEACH" evidence="4">
    <location>
        <begin position="85"/>
        <end position="386"/>
    </location>
</feature>
<evidence type="ECO:0000313" key="6">
    <source>
        <dbReference type="EMBL" id="CAL1538068.1"/>
    </source>
</evidence>
<dbReference type="InterPro" id="IPR000409">
    <property type="entry name" value="BEACH_dom"/>
</dbReference>
<dbReference type="PROSITE" id="PS50082">
    <property type="entry name" value="WD_REPEATS_2"/>
    <property type="match status" value="2"/>
</dbReference>
<dbReference type="SUPFAM" id="SSF50978">
    <property type="entry name" value="WD40 repeat-like"/>
    <property type="match status" value="1"/>
</dbReference>
<reference evidence="6 7" key="1">
    <citation type="submission" date="2024-04" db="EMBL/GenBank/DDBJ databases">
        <authorList>
            <consortium name="Genoscope - CEA"/>
            <person name="William W."/>
        </authorList>
    </citation>
    <scope>NUCLEOTIDE SEQUENCE [LARGE SCALE GENOMIC DNA]</scope>
</reference>
<keyword evidence="2" id="KW-0677">Repeat</keyword>
<evidence type="ECO:0000259" key="4">
    <source>
        <dbReference type="PROSITE" id="PS50197"/>
    </source>
</evidence>
<evidence type="ECO:0000256" key="2">
    <source>
        <dbReference type="ARBA" id="ARBA00022737"/>
    </source>
</evidence>
<dbReference type="InterPro" id="IPR050865">
    <property type="entry name" value="BEACH_Domain"/>
</dbReference>
<dbReference type="Proteomes" id="UP001497497">
    <property type="component" value="Unassembled WGS sequence"/>
</dbReference>
<dbReference type="PROSITE" id="PS51783">
    <property type="entry name" value="PH_BEACH"/>
    <property type="match status" value="1"/>
</dbReference>
<dbReference type="SUPFAM" id="SSF81837">
    <property type="entry name" value="BEACH domain"/>
    <property type="match status" value="1"/>
</dbReference>
<dbReference type="InterPro" id="IPR011993">
    <property type="entry name" value="PH-like_dom_sf"/>
</dbReference>
<dbReference type="EMBL" id="CAXITT010000283">
    <property type="protein sequence ID" value="CAL1538068.1"/>
    <property type="molecule type" value="Genomic_DNA"/>
</dbReference>
<dbReference type="Gene3D" id="2.130.10.10">
    <property type="entry name" value="YVTN repeat-like/Quinoprotein amine dehydrogenase"/>
    <property type="match status" value="1"/>
</dbReference>
<feature type="repeat" description="WD" evidence="3">
    <location>
        <begin position="561"/>
        <end position="602"/>
    </location>
</feature>
<dbReference type="Gene3D" id="1.10.1540.10">
    <property type="entry name" value="BEACH domain"/>
    <property type="match status" value="1"/>
</dbReference>
<protein>
    <recommendedName>
        <fullName evidence="8">Lysosomal-trafficking regulator</fullName>
    </recommendedName>
</protein>
<proteinExistence type="predicted"/>
<gene>
    <name evidence="6" type="ORF">GSLYS_00011889001</name>
</gene>
<keyword evidence="7" id="KW-1185">Reference proteome</keyword>
<dbReference type="PROSITE" id="PS50197">
    <property type="entry name" value="BEACH"/>
    <property type="match status" value="1"/>
</dbReference>
<evidence type="ECO:0000256" key="3">
    <source>
        <dbReference type="PROSITE-ProRule" id="PRU00221"/>
    </source>
</evidence>
<dbReference type="SUPFAM" id="SSF50729">
    <property type="entry name" value="PH domain-like"/>
    <property type="match status" value="1"/>
</dbReference>
<evidence type="ECO:0000313" key="7">
    <source>
        <dbReference type="Proteomes" id="UP001497497"/>
    </source>
</evidence>
<dbReference type="InterPro" id="IPR019775">
    <property type="entry name" value="WD40_repeat_CS"/>
</dbReference>
<feature type="repeat" description="WD" evidence="3">
    <location>
        <begin position="697"/>
        <end position="729"/>
    </location>
</feature>
<evidence type="ECO:0008006" key="8">
    <source>
        <dbReference type="Google" id="ProtNLM"/>
    </source>
</evidence>